<dbReference type="PANTHER" id="PTHR23215">
    <property type="entry name" value="ZINC FINGER PROTEIN 207"/>
    <property type="match status" value="1"/>
</dbReference>
<dbReference type="PROSITE" id="PS50808">
    <property type="entry name" value="ZF_BED"/>
    <property type="match status" value="1"/>
</dbReference>
<protein>
    <submittedName>
        <fullName evidence="10">BUB3-interacting and GLEBS motif-containing protein ZNF207</fullName>
    </submittedName>
</protein>
<name>A0A9R1U614_9HYME</name>
<feature type="compositionally biased region" description="Basic and acidic residues" evidence="7">
    <location>
        <begin position="302"/>
        <end position="315"/>
    </location>
</feature>
<comment type="subcellular location">
    <subcellularLocation>
        <location evidence="1">Nucleus</location>
    </subcellularLocation>
</comment>
<feature type="compositionally biased region" description="Low complexity" evidence="7">
    <location>
        <begin position="316"/>
        <end position="339"/>
    </location>
</feature>
<keyword evidence="9" id="KW-1185">Reference proteome</keyword>
<organism evidence="9 10">
    <name type="scientific">Fopius arisanus</name>
    <dbReference type="NCBI Taxonomy" id="64838"/>
    <lineage>
        <taxon>Eukaryota</taxon>
        <taxon>Metazoa</taxon>
        <taxon>Ecdysozoa</taxon>
        <taxon>Arthropoda</taxon>
        <taxon>Hexapoda</taxon>
        <taxon>Insecta</taxon>
        <taxon>Pterygota</taxon>
        <taxon>Neoptera</taxon>
        <taxon>Endopterygota</taxon>
        <taxon>Hymenoptera</taxon>
        <taxon>Apocrita</taxon>
        <taxon>Ichneumonoidea</taxon>
        <taxon>Braconidae</taxon>
        <taxon>Opiinae</taxon>
        <taxon>Fopius</taxon>
    </lineage>
</organism>
<evidence type="ECO:0000256" key="1">
    <source>
        <dbReference type="ARBA" id="ARBA00004123"/>
    </source>
</evidence>
<feature type="region of interest" description="Disordered" evidence="7">
    <location>
        <begin position="84"/>
        <end position="149"/>
    </location>
</feature>
<dbReference type="Proteomes" id="UP000694866">
    <property type="component" value="Unplaced"/>
</dbReference>
<dbReference type="GO" id="GO:0003677">
    <property type="term" value="F:DNA binding"/>
    <property type="evidence" value="ECO:0007669"/>
    <property type="project" value="InterPro"/>
</dbReference>
<feature type="domain" description="BED-type" evidence="8">
    <location>
        <begin position="6"/>
        <end position="65"/>
    </location>
</feature>
<evidence type="ECO:0000256" key="5">
    <source>
        <dbReference type="ARBA" id="ARBA00023242"/>
    </source>
</evidence>
<feature type="compositionally biased region" description="Low complexity" evidence="7">
    <location>
        <begin position="349"/>
        <end position="397"/>
    </location>
</feature>
<evidence type="ECO:0000259" key="8">
    <source>
        <dbReference type="PROSITE" id="PS50808"/>
    </source>
</evidence>
<dbReference type="CDD" id="cd20908">
    <property type="entry name" value="SUF4-like"/>
    <property type="match status" value="1"/>
</dbReference>
<dbReference type="OrthoDB" id="1306014at2759"/>
<dbReference type="KEGG" id="fas:105269848"/>
<dbReference type="AlphaFoldDB" id="A0A9R1U614"/>
<feature type="region of interest" description="Disordered" evidence="7">
    <location>
        <begin position="298"/>
        <end position="397"/>
    </location>
</feature>
<reference evidence="10" key="1">
    <citation type="submission" date="2025-08" db="UniProtKB">
        <authorList>
            <consortium name="RefSeq"/>
        </authorList>
    </citation>
    <scope>IDENTIFICATION</scope>
    <source>
        <strain evidence="10">USDA-PBARC FA_bdor</strain>
        <tissue evidence="10">Whole organism</tissue>
    </source>
</reference>
<dbReference type="GeneID" id="105269848"/>
<keyword evidence="4" id="KW-0862">Zinc</keyword>
<evidence type="ECO:0000256" key="4">
    <source>
        <dbReference type="ARBA" id="ARBA00022833"/>
    </source>
</evidence>
<dbReference type="PROSITE" id="PS00028">
    <property type="entry name" value="ZINC_FINGER_C2H2_1"/>
    <property type="match status" value="2"/>
</dbReference>
<evidence type="ECO:0000313" key="9">
    <source>
        <dbReference type="Proteomes" id="UP000694866"/>
    </source>
</evidence>
<keyword evidence="2" id="KW-0479">Metal-binding</keyword>
<feature type="region of interest" description="Disordered" evidence="7">
    <location>
        <begin position="238"/>
        <end position="263"/>
    </location>
</feature>
<dbReference type="InterPro" id="IPR003656">
    <property type="entry name" value="Znf_BED"/>
</dbReference>
<dbReference type="RefSeq" id="XP_011308708.1">
    <property type="nucleotide sequence ID" value="XM_011310406.1"/>
</dbReference>
<accession>A0A9R1U614</accession>
<dbReference type="PANTHER" id="PTHR23215:SF0">
    <property type="entry name" value="BUB3-INTERACTING AND GLEBS MOTIF-CONTAINING PROTEIN ZNF207"/>
    <property type="match status" value="1"/>
</dbReference>
<dbReference type="InterPro" id="IPR013087">
    <property type="entry name" value="Znf_C2H2_type"/>
</dbReference>
<dbReference type="SMART" id="SM00355">
    <property type="entry name" value="ZnF_C2H2"/>
    <property type="match status" value="2"/>
</dbReference>
<dbReference type="GO" id="GO:0008270">
    <property type="term" value="F:zinc ion binding"/>
    <property type="evidence" value="ECO:0007669"/>
    <property type="project" value="UniProtKB-KW"/>
</dbReference>
<gene>
    <name evidence="10" type="primary">LOC105269848</name>
</gene>
<evidence type="ECO:0000256" key="3">
    <source>
        <dbReference type="ARBA" id="ARBA00022771"/>
    </source>
</evidence>
<sequence>MGRKKKKQSRPWCWYCNREFDDEKILIQHQKAKHFKCHICHKKLYTGPGLSIHCMQVHKEAIDKVPNSLPNRSNIEIEIYGMEGIPPNDAKEHEKQRNGGRPGSPSSGEDEPALKKSKPEGLLGSAPGAVPTASGMIPGVMPGMQGHPGIPMGHQFPPGMHMMGHLGHVAPPFMPPGMMQGMGMPPVSGASMPPRPLFPAVSTAMSSAGNVTSLGTTVTSIAGGSIGPIKPTFPAYGGDSSATSNTTSGSGSVSASGSIPTGDAGGKVNLIATTGAASKIIHPQEDLSLEEMRARLPKYQRKQTEDSGRRSHDGQNHQSVHQQAQQSLQQQQNNQQHQHQQQHSHQQQHQHQQQQAAAVASAQAAFQDQQQRQHAALTALQQQQQQQQPQRFQRPPQMMVPASAAIPVSSVALMAPLMRPTMTLAAPALIHGGNMMRPPPMGLPPGMIGALPPGAMHPAFAAPMGFPGAPMLAPMMHPRFR</sequence>
<evidence type="ECO:0000256" key="7">
    <source>
        <dbReference type="SAM" id="MobiDB-lite"/>
    </source>
</evidence>
<keyword evidence="3 6" id="KW-0863">Zinc-finger</keyword>
<evidence type="ECO:0000313" key="10">
    <source>
        <dbReference type="RefSeq" id="XP_011308708.1"/>
    </source>
</evidence>
<keyword evidence="5" id="KW-0539">Nucleus</keyword>
<dbReference type="CTD" id="35004"/>
<proteinExistence type="predicted"/>
<evidence type="ECO:0000256" key="6">
    <source>
        <dbReference type="PROSITE-ProRule" id="PRU00027"/>
    </source>
</evidence>
<evidence type="ECO:0000256" key="2">
    <source>
        <dbReference type="ARBA" id="ARBA00022723"/>
    </source>
</evidence>
<dbReference type="GO" id="GO:0005634">
    <property type="term" value="C:nucleus"/>
    <property type="evidence" value="ECO:0007669"/>
    <property type="project" value="UniProtKB-SubCell"/>
</dbReference>
<feature type="compositionally biased region" description="Low complexity" evidence="7">
    <location>
        <begin position="238"/>
        <end position="258"/>
    </location>
</feature>